<accession>A0AAV7ZZE0</accession>
<evidence type="ECO:0000313" key="5">
    <source>
        <dbReference type="Proteomes" id="UP001146793"/>
    </source>
</evidence>
<dbReference type="InterPro" id="IPR009060">
    <property type="entry name" value="UBA-like_sf"/>
</dbReference>
<organism evidence="4 5">
    <name type="scientific">Anaeramoeba flamelloides</name>
    <dbReference type="NCBI Taxonomy" id="1746091"/>
    <lineage>
        <taxon>Eukaryota</taxon>
        <taxon>Metamonada</taxon>
        <taxon>Anaeramoebidae</taxon>
        <taxon>Anaeramoeba</taxon>
    </lineage>
</organism>
<feature type="compositionally biased region" description="Basic and acidic residues" evidence="2">
    <location>
        <begin position="83"/>
        <end position="94"/>
    </location>
</feature>
<feature type="region of interest" description="Disordered" evidence="2">
    <location>
        <begin position="83"/>
        <end position="116"/>
    </location>
</feature>
<comment type="caution">
    <text evidence="4">The sequence shown here is derived from an EMBL/GenBank/DDBJ whole genome shotgun (WGS) entry which is preliminary data.</text>
</comment>
<evidence type="ECO:0000256" key="2">
    <source>
        <dbReference type="SAM" id="MobiDB-lite"/>
    </source>
</evidence>
<feature type="coiled-coil region" evidence="1">
    <location>
        <begin position="2"/>
        <end position="57"/>
    </location>
</feature>
<feature type="compositionally biased region" description="Low complexity" evidence="2">
    <location>
        <begin position="95"/>
        <end position="106"/>
    </location>
</feature>
<reference evidence="4" key="1">
    <citation type="submission" date="2022-08" db="EMBL/GenBank/DDBJ databases">
        <title>Novel sulphate-reducing endosymbionts in the free-living metamonad Anaeramoeba.</title>
        <authorList>
            <person name="Jerlstrom-Hultqvist J."/>
            <person name="Cepicka I."/>
            <person name="Gallot-Lavallee L."/>
            <person name="Salas-Leiva D."/>
            <person name="Curtis B.A."/>
            <person name="Zahonova K."/>
            <person name="Pipaliya S."/>
            <person name="Dacks J."/>
            <person name="Roger A.J."/>
        </authorList>
    </citation>
    <scope>NUCLEOTIDE SEQUENCE</scope>
    <source>
        <strain evidence="4">Busselton2</strain>
    </source>
</reference>
<name>A0AAV7ZZE0_9EUKA</name>
<feature type="domain" description="UBA" evidence="3">
    <location>
        <begin position="175"/>
        <end position="214"/>
    </location>
</feature>
<evidence type="ECO:0000313" key="4">
    <source>
        <dbReference type="EMBL" id="KAJ3445300.1"/>
    </source>
</evidence>
<dbReference type="PROSITE" id="PS50030">
    <property type="entry name" value="UBA"/>
    <property type="match status" value="1"/>
</dbReference>
<evidence type="ECO:0000256" key="1">
    <source>
        <dbReference type="SAM" id="Coils"/>
    </source>
</evidence>
<dbReference type="Proteomes" id="UP001146793">
    <property type="component" value="Unassembled WGS sequence"/>
</dbReference>
<proteinExistence type="predicted"/>
<dbReference type="InterPro" id="IPR015940">
    <property type="entry name" value="UBA"/>
</dbReference>
<keyword evidence="1" id="KW-0175">Coiled coil</keyword>
<dbReference type="AlphaFoldDB" id="A0AAV7ZZE0"/>
<dbReference type="EMBL" id="JANTQA010000023">
    <property type="protein sequence ID" value="KAJ3445300.1"/>
    <property type="molecule type" value="Genomic_DNA"/>
</dbReference>
<dbReference type="Gene3D" id="1.10.8.10">
    <property type="entry name" value="DNA helicase RuvA subunit, C-terminal domain"/>
    <property type="match status" value="1"/>
</dbReference>
<dbReference type="SUPFAM" id="SSF46934">
    <property type="entry name" value="UBA-like"/>
    <property type="match status" value="1"/>
</dbReference>
<dbReference type="Pfam" id="PF00627">
    <property type="entry name" value="UBA"/>
    <property type="match status" value="1"/>
</dbReference>
<evidence type="ECO:0000259" key="3">
    <source>
        <dbReference type="PROSITE" id="PS50030"/>
    </source>
</evidence>
<sequence>MNKTQKKRISKLEKENLQFKEKITESNKELKELTRQIKNLQNENEKLFQNNTDLITQFDQLQQSVSNSEVKLIGVQNLLDKLNKPKPKEGKEINKTNTTNNSSTKNLNGGVQKNTKPKQRKISKLFTFGSDESDSPEEDIYLQEIEKNTKTVTKSNNKESSDQNKVKFNFTQELQKYQKQVFTLLDMGFTDINTVLHALVVTDGDVQKALTLLQ</sequence>
<gene>
    <name evidence="4" type="ORF">M0812_11172</name>
</gene>
<protein>
    <submittedName>
        <fullName evidence="4">Ubiquitin-like protein</fullName>
    </submittedName>
</protein>